<protein>
    <submittedName>
        <fullName evidence="5">TetR/AcrR family transcriptional regulator</fullName>
    </submittedName>
</protein>
<sequence length="190" mass="22205">MVTRDSDKREAILNAALELFAEYGFYGTPIPLIAERAHVGAGTIYRYFESKEALGNAVYQRAKEMLYDVLNQDFPEDLPVREQFHVFWQRITKFAIENPQTFQFLELHSHESYLDKTSRTVELKVWEPGLTFFEMTCQRKITKPLPLKILVAIVWGMFVGVTKAGQRGHYSLDEDLFNKVEQICWEAIRY</sequence>
<dbReference type="PROSITE" id="PS50977">
    <property type="entry name" value="HTH_TETR_2"/>
    <property type="match status" value="1"/>
</dbReference>
<dbReference type="PANTHER" id="PTHR30055">
    <property type="entry name" value="HTH-TYPE TRANSCRIPTIONAL REGULATOR RUTR"/>
    <property type="match status" value="1"/>
</dbReference>
<keyword evidence="6" id="KW-1185">Reference proteome</keyword>
<keyword evidence="1 2" id="KW-0238">DNA-binding</keyword>
<dbReference type="Proteomes" id="UP001600165">
    <property type="component" value="Unassembled WGS sequence"/>
</dbReference>
<dbReference type="PRINTS" id="PR00455">
    <property type="entry name" value="HTHTETR"/>
</dbReference>
<dbReference type="InterPro" id="IPR009057">
    <property type="entry name" value="Homeodomain-like_sf"/>
</dbReference>
<evidence type="ECO:0000313" key="6">
    <source>
        <dbReference type="Proteomes" id="UP001600165"/>
    </source>
</evidence>
<evidence type="ECO:0000256" key="2">
    <source>
        <dbReference type="PROSITE-ProRule" id="PRU00335"/>
    </source>
</evidence>
<dbReference type="PANTHER" id="PTHR30055:SF207">
    <property type="entry name" value="HTH-TYPE TRANSCRIPTIONAL REPRESSOR FATR"/>
    <property type="match status" value="1"/>
</dbReference>
<dbReference type="InterPro" id="IPR032551">
    <property type="entry name" value="BscR_C"/>
</dbReference>
<dbReference type="InterPro" id="IPR050109">
    <property type="entry name" value="HTH-type_TetR-like_transc_reg"/>
</dbReference>
<proteinExistence type="predicted"/>
<evidence type="ECO:0000259" key="4">
    <source>
        <dbReference type="PROSITE" id="PS50977"/>
    </source>
</evidence>
<evidence type="ECO:0000256" key="3">
    <source>
        <dbReference type="SAM" id="Phobius"/>
    </source>
</evidence>
<dbReference type="Pfam" id="PF00440">
    <property type="entry name" value="TetR_N"/>
    <property type="match status" value="1"/>
</dbReference>
<gene>
    <name evidence="5" type="ORF">ACFVKH_07525</name>
</gene>
<organism evidence="5 6">
    <name type="scientific">Almyronema epifaneia S1</name>
    <dbReference type="NCBI Taxonomy" id="2991925"/>
    <lineage>
        <taxon>Bacteria</taxon>
        <taxon>Bacillati</taxon>
        <taxon>Cyanobacteriota</taxon>
        <taxon>Cyanophyceae</taxon>
        <taxon>Nodosilineales</taxon>
        <taxon>Nodosilineaceae</taxon>
        <taxon>Almyronema</taxon>
        <taxon>Almyronema epifaneia</taxon>
    </lineage>
</organism>
<dbReference type="Pfam" id="PF16295">
    <property type="entry name" value="TetR_C_10"/>
    <property type="match status" value="1"/>
</dbReference>
<accession>A0ABW6IFF4</accession>
<reference evidence="5 6" key="1">
    <citation type="submission" date="2024-10" db="EMBL/GenBank/DDBJ databases">
        <authorList>
            <person name="Ratan Roy A."/>
            <person name="Morales Sandoval P.H."/>
            <person name="De Los Santos Villalobos S."/>
            <person name="Chakraborty S."/>
            <person name="Mukherjee J."/>
        </authorList>
    </citation>
    <scope>NUCLEOTIDE SEQUENCE [LARGE SCALE GENOMIC DNA]</scope>
    <source>
        <strain evidence="5 6">S1</strain>
    </source>
</reference>
<dbReference type="SUPFAM" id="SSF46689">
    <property type="entry name" value="Homeodomain-like"/>
    <property type="match status" value="1"/>
</dbReference>
<comment type="caution">
    <text evidence="5">The sequence shown here is derived from an EMBL/GenBank/DDBJ whole genome shotgun (WGS) entry which is preliminary data.</text>
</comment>
<feature type="DNA-binding region" description="H-T-H motif" evidence="2">
    <location>
        <begin position="29"/>
        <end position="48"/>
    </location>
</feature>
<keyword evidence="3" id="KW-0812">Transmembrane</keyword>
<name>A0ABW6IFF4_9CYAN</name>
<evidence type="ECO:0000313" key="5">
    <source>
        <dbReference type="EMBL" id="MFE4106119.1"/>
    </source>
</evidence>
<keyword evidence="3" id="KW-1133">Transmembrane helix</keyword>
<dbReference type="EMBL" id="JBHZOL010000053">
    <property type="protein sequence ID" value="MFE4106119.1"/>
    <property type="molecule type" value="Genomic_DNA"/>
</dbReference>
<dbReference type="RefSeq" id="WP_377963568.1">
    <property type="nucleotide sequence ID" value="NZ_JBHZOL010000053.1"/>
</dbReference>
<feature type="transmembrane region" description="Helical" evidence="3">
    <location>
        <begin position="145"/>
        <end position="162"/>
    </location>
</feature>
<dbReference type="Gene3D" id="1.10.357.10">
    <property type="entry name" value="Tetracycline Repressor, domain 2"/>
    <property type="match status" value="1"/>
</dbReference>
<keyword evidence="3" id="KW-0472">Membrane</keyword>
<dbReference type="InterPro" id="IPR001647">
    <property type="entry name" value="HTH_TetR"/>
</dbReference>
<feature type="domain" description="HTH tetR-type" evidence="4">
    <location>
        <begin position="6"/>
        <end position="66"/>
    </location>
</feature>
<evidence type="ECO:0000256" key="1">
    <source>
        <dbReference type="ARBA" id="ARBA00023125"/>
    </source>
</evidence>